<evidence type="ECO:0000313" key="3">
    <source>
        <dbReference type="Proteomes" id="UP000035579"/>
    </source>
</evidence>
<feature type="region of interest" description="Disordered" evidence="1">
    <location>
        <begin position="489"/>
        <end position="514"/>
    </location>
</feature>
<feature type="compositionally biased region" description="Basic and acidic residues" evidence="1">
    <location>
        <begin position="229"/>
        <end position="251"/>
    </location>
</feature>
<name>A0AAC8TDD0_9BACT</name>
<dbReference type="KEGG" id="age:AA314_02002"/>
<feature type="region of interest" description="Disordered" evidence="1">
    <location>
        <begin position="425"/>
        <end position="468"/>
    </location>
</feature>
<sequence length="514" mass="55836">MWNTDSSSMRTRFASGGEWPGLCFKPLGMMKGDIPAGAGRALELVPREEGDVRPSREQCTNLIAHVSRALGVHRDTLHVVGMQPFPVNNGIAGEKHRPLRQGEQRHDVLPRMATATQQHDAAICEQVERGIERREGARVVEVHFAPTGRRQAQHLAGRPPPTDEGRALEGRGGAKVIVVQVREDDPSGAGWLQSGLSQLCVERPSLASAALEEPAHRHRQRGLALSGDGRGEPAVEHDEPFSRMLEHEGRSRPPWAVLTHQERRHAVHSRVEDVEPKTGHRRGHRIGTGRRLGPTHDDGTVREQDGSERDERTHTQQAQRRETATSKIHGHAPTVWEIDMEVLRVKRASWACAPSEGYPCSRPTPTRILCPRAGAARSMSLPPHLWQVKTSKPNVLLSSGAWSTRGILSFFGSLLAARRRCQRTRSARDETQRGRVHLPASKSLRGLADGPRGARASRAVGRGGEDGLAAEDVPGGGLLFRHIQVLPGTAAAASQPGGKRGGGGSAGASPPTER</sequence>
<feature type="compositionally biased region" description="Basic residues" evidence="1">
    <location>
        <begin position="279"/>
        <end position="288"/>
    </location>
</feature>
<evidence type="ECO:0000313" key="2">
    <source>
        <dbReference type="EMBL" id="AKJ00376.1"/>
    </source>
</evidence>
<dbReference type="AlphaFoldDB" id="A0AAC8TDD0"/>
<gene>
    <name evidence="2" type="ORF">AA314_02002</name>
</gene>
<evidence type="ECO:0000256" key="1">
    <source>
        <dbReference type="SAM" id="MobiDB-lite"/>
    </source>
</evidence>
<dbReference type="Proteomes" id="UP000035579">
    <property type="component" value="Chromosome"/>
</dbReference>
<feature type="compositionally biased region" description="Basic and acidic residues" evidence="1">
    <location>
        <begin position="269"/>
        <end position="278"/>
    </location>
</feature>
<dbReference type="EMBL" id="CP011509">
    <property type="protein sequence ID" value="AKJ00376.1"/>
    <property type="molecule type" value="Genomic_DNA"/>
</dbReference>
<protein>
    <submittedName>
        <fullName evidence="2">Uncharacterized protein</fullName>
    </submittedName>
</protein>
<proteinExistence type="predicted"/>
<accession>A0AAC8TDD0</accession>
<feature type="region of interest" description="Disordered" evidence="1">
    <location>
        <begin position="211"/>
        <end position="328"/>
    </location>
</feature>
<feature type="compositionally biased region" description="Basic and acidic residues" evidence="1">
    <location>
        <begin position="294"/>
        <end position="324"/>
    </location>
</feature>
<organism evidence="2 3">
    <name type="scientific">Archangium gephyra</name>
    <dbReference type="NCBI Taxonomy" id="48"/>
    <lineage>
        <taxon>Bacteria</taxon>
        <taxon>Pseudomonadati</taxon>
        <taxon>Myxococcota</taxon>
        <taxon>Myxococcia</taxon>
        <taxon>Myxococcales</taxon>
        <taxon>Cystobacterineae</taxon>
        <taxon>Archangiaceae</taxon>
        <taxon>Archangium</taxon>
    </lineage>
</organism>
<reference evidence="2 3" key="1">
    <citation type="submission" date="2015-05" db="EMBL/GenBank/DDBJ databases">
        <title>Genome assembly of Archangium gephyra DSM 2261.</title>
        <authorList>
            <person name="Sharma G."/>
            <person name="Subramanian S."/>
        </authorList>
    </citation>
    <scope>NUCLEOTIDE SEQUENCE [LARGE SCALE GENOMIC DNA]</scope>
    <source>
        <strain evidence="2 3">DSM 2261</strain>
    </source>
</reference>
<feature type="region of interest" description="Disordered" evidence="1">
    <location>
        <begin position="148"/>
        <end position="168"/>
    </location>
</feature>